<organism evidence="1">
    <name type="scientific">viral metagenome</name>
    <dbReference type="NCBI Taxonomy" id="1070528"/>
    <lineage>
        <taxon>unclassified sequences</taxon>
        <taxon>metagenomes</taxon>
        <taxon>organismal metagenomes</taxon>
    </lineage>
</organism>
<accession>A0A6C0BC01</accession>
<name>A0A6C0BC01_9ZZZZ</name>
<proteinExistence type="predicted"/>
<dbReference type="EMBL" id="MN739104">
    <property type="protein sequence ID" value="QHS89018.1"/>
    <property type="molecule type" value="Genomic_DNA"/>
</dbReference>
<dbReference type="AlphaFoldDB" id="A0A6C0BC01"/>
<dbReference type="Pfam" id="PF13704">
    <property type="entry name" value="Glyco_tranf_2_4"/>
    <property type="match status" value="1"/>
</dbReference>
<dbReference type="CDD" id="cd00761">
    <property type="entry name" value="Glyco_tranf_GTA_type"/>
    <property type="match status" value="1"/>
</dbReference>
<evidence type="ECO:0008006" key="2">
    <source>
        <dbReference type="Google" id="ProtNLM"/>
    </source>
</evidence>
<protein>
    <recommendedName>
        <fullName evidence="2">Glycosyltransferase 2-like domain-containing protein</fullName>
    </recommendedName>
</protein>
<sequence length="278" mass="32874">MQIKIFTMVKNETDIIDEWVFYHGSLFDYKNIYIIDNYSDDGTYEKLLRLKSIGINLYRKSDYKKKGEYMTWFYENFCNPDDIAYPIDIDEFIVFFDKYSKQISIDKKTIISYITNLPDAEIYKTNYINAMPNQYFPEGFKNAACECGLGIYDNNYKENAKSFMQKKLYSGKIDHGNHIPTNNYFMTSLCLVHFHTRNLEQIKKKIYCNVSGLGYDTNNLEQLKKIIKNNPLCDGAHHIVKWINILENNFTLPFYTFKKEGIDLSPLNNYIKKLYPNP</sequence>
<reference evidence="1" key="1">
    <citation type="journal article" date="2020" name="Nature">
        <title>Giant virus diversity and host interactions through global metagenomics.</title>
        <authorList>
            <person name="Schulz F."/>
            <person name="Roux S."/>
            <person name="Paez-Espino D."/>
            <person name="Jungbluth S."/>
            <person name="Walsh D.A."/>
            <person name="Denef V.J."/>
            <person name="McMahon K.D."/>
            <person name="Konstantinidis K.T."/>
            <person name="Eloe-Fadrosh E.A."/>
            <person name="Kyrpides N.C."/>
            <person name="Woyke T."/>
        </authorList>
    </citation>
    <scope>NUCLEOTIDE SEQUENCE</scope>
    <source>
        <strain evidence="1">GVMAG-M-3300010158-59</strain>
    </source>
</reference>
<evidence type="ECO:0000313" key="1">
    <source>
        <dbReference type="EMBL" id="QHS89018.1"/>
    </source>
</evidence>